<proteinExistence type="predicted"/>
<dbReference type="VEuPathDB" id="TriTrypDB:ADEAN_000402200"/>
<dbReference type="PANTHER" id="PTHR12428">
    <property type="entry name" value="OXA1"/>
    <property type="match status" value="1"/>
</dbReference>
<feature type="transmembrane region" description="Helical" evidence="6">
    <location>
        <begin position="270"/>
        <end position="289"/>
    </location>
</feature>
<dbReference type="Proteomes" id="UP000515908">
    <property type="component" value="Chromosome 07"/>
</dbReference>
<reference evidence="7 8" key="1">
    <citation type="submission" date="2020-08" db="EMBL/GenBank/DDBJ databases">
        <authorList>
            <person name="Newling K."/>
            <person name="Davey J."/>
            <person name="Forrester S."/>
        </authorList>
    </citation>
    <scope>NUCLEOTIDE SEQUENCE [LARGE SCALE GENOMIC DNA]</scope>
    <source>
        <strain evidence="8">Crithidia deanei Carvalho (ATCC PRA-265)</strain>
    </source>
</reference>
<organism evidence="7 8">
    <name type="scientific">Angomonas deanei</name>
    <dbReference type="NCBI Taxonomy" id="59799"/>
    <lineage>
        <taxon>Eukaryota</taxon>
        <taxon>Discoba</taxon>
        <taxon>Euglenozoa</taxon>
        <taxon>Kinetoplastea</taxon>
        <taxon>Metakinetoplastina</taxon>
        <taxon>Trypanosomatida</taxon>
        <taxon>Trypanosomatidae</taxon>
        <taxon>Strigomonadinae</taxon>
        <taxon>Angomonas</taxon>
    </lineage>
</organism>
<evidence type="ECO:0000256" key="6">
    <source>
        <dbReference type="SAM" id="Phobius"/>
    </source>
</evidence>
<sequence length="469" mass="52818">MRRDFCATLTCLYEWILDIHFSLRCIYSLIPFSPFSHLSRAAKKCKSRSMLRRCGNRFPTVRSGHSRWLSVSRPLCGPRDATPAEVLSAAPKEPVTYFDYLDKMWNTKWIGTVEAPAIEPTEAANSVFENIFIHCQSYFGVEAGCLILIFGALTRLFTLGFSFYGERASARMQLALPHLQKPQDDFNRVYYNTESSSQDVQIAASLLKNERRKVFKKYDTSNLKCLTSFAGAPFLMYGLYNVSSLCGNPLLDIGSSSFFWCPALSFPDPFFVLPITFCALTLLNFELSLSKEVKKGWMMNVVWAARAGCLCVIPVAANFRAGVCLYFIGMNLVGILQPTLLRVKAFREALGFPAKQTKEDVSLNDPLQASVSVQLPYLSHLLRPQAEENEDLFKRSEPSRTSRNVNKNAHHKYSSGKNPLMQEQPIRRPTGGSGSKGLHFASNWKAPSSNFSEDDFIPDYKNSGKRDDK</sequence>
<gene>
    <name evidence="7" type="ORF">ADEAN_000402200</name>
</gene>
<keyword evidence="2 6" id="KW-0812">Transmembrane</keyword>
<dbReference type="InterPro" id="IPR001708">
    <property type="entry name" value="YidC/ALB3/OXA1/COX18"/>
</dbReference>
<dbReference type="GO" id="GO:0005743">
    <property type="term" value="C:mitochondrial inner membrane"/>
    <property type="evidence" value="ECO:0007669"/>
    <property type="project" value="TreeGrafter"/>
</dbReference>
<feature type="transmembrane region" description="Helical" evidence="6">
    <location>
        <begin position="301"/>
        <end position="319"/>
    </location>
</feature>
<name>A0A7G2C9N4_9TRYP</name>
<feature type="transmembrane region" description="Helical" evidence="6">
    <location>
        <begin position="138"/>
        <end position="164"/>
    </location>
</feature>
<protein>
    <submittedName>
        <fullName evidence="7">60Kd inner membrane protein, putative</fullName>
    </submittedName>
</protein>
<comment type="subcellular location">
    <subcellularLocation>
        <location evidence="1">Membrane</location>
        <topology evidence="1">Multi-pass membrane protein</topology>
    </subcellularLocation>
</comment>
<dbReference type="AlphaFoldDB" id="A0A7G2C9N4"/>
<feature type="region of interest" description="Disordered" evidence="5">
    <location>
        <begin position="389"/>
        <end position="469"/>
    </location>
</feature>
<evidence type="ECO:0000256" key="2">
    <source>
        <dbReference type="ARBA" id="ARBA00022692"/>
    </source>
</evidence>
<dbReference type="OrthoDB" id="2148490at2759"/>
<dbReference type="EMBL" id="LR877151">
    <property type="protein sequence ID" value="CAD2216560.1"/>
    <property type="molecule type" value="Genomic_DNA"/>
</dbReference>
<evidence type="ECO:0000313" key="7">
    <source>
        <dbReference type="EMBL" id="CAD2216560.1"/>
    </source>
</evidence>
<feature type="transmembrane region" description="Helical" evidence="6">
    <location>
        <begin position="221"/>
        <end position="240"/>
    </location>
</feature>
<dbReference type="GO" id="GO:0032979">
    <property type="term" value="P:protein insertion into mitochondrial inner membrane from matrix"/>
    <property type="evidence" value="ECO:0007669"/>
    <property type="project" value="TreeGrafter"/>
</dbReference>
<dbReference type="GO" id="GO:0032977">
    <property type="term" value="F:membrane insertase activity"/>
    <property type="evidence" value="ECO:0007669"/>
    <property type="project" value="InterPro"/>
</dbReference>
<keyword evidence="8" id="KW-1185">Reference proteome</keyword>
<evidence type="ECO:0000313" key="8">
    <source>
        <dbReference type="Proteomes" id="UP000515908"/>
    </source>
</evidence>
<accession>A0A7G2C9N4</accession>
<evidence type="ECO:0000256" key="3">
    <source>
        <dbReference type="ARBA" id="ARBA00022989"/>
    </source>
</evidence>
<evidence type="ECO:0000256" key="5">
    <source>
        <dbReference type="SAM" id="MobiDB-lite"/>
    </source>
</evidence>
<dbReference type="PANTHER" id="PTHR12428:SF65">
    <property type="entry name" value="CYTOCHROME C OXIDASE ASSEMBLY PROTEIN COX18, MITOCHONDRIAL"/>
    <property type="match status" value="1"/>
</dbReference>
<feature type="compositionally biased region" description="Basic and acidic residues" evidence="5">
    <location>
        <begin position="391"/>
        <end position="400"/>
    </location>
</feature>
<evidence type="ECO:0000256" key="1">
    <source>
        <dbReference type="ARBA" id="ARBA00004141"/>
    </source>
</evidence>
<keyword evidence="4 6" id="KW-0472">Membrane</keyword>
<evidence type="ECO:0000256" key="4">
    <source>
        <dbReference type="ARBA" id="ARBA00023136"/>
    </source>
</evidence>
<keyword evidence="3 6" id="KW-1133">Transmembrane helix</keyword>